<sequence length="305" mass="33679">MTSNNDERPAASTFGRLSSTRFHVETPPRSASLRQRRGVLKSQPLELGSIDLKSSKFDEENAPGEGMESVQESTLRKRERIAELRLRRQQQNGRAGLGAGFFEAPDSVIANTSPPLSPQLKAPVSLWSRGLESPESQGFFERGDLALLLRPVEVPDIDALLEPPRRPAQPQARRVPNRPGPLLSARCGAADFTINIPSTSLSPVLPQGWARNGGLLLARHREQREQRRPATVAQQQEEEEDSDDSDEDELPQQRGKPNVDGAVAAQLEVELARNHALHAELARLHLKARKLANLVIANQNIIKKT</sequence>
<dbReference type="Proteomes" id="UP001140074">
    <property type="component" value="Unassembled WGS sequence"/>
</dbReference>
<name>A0A9W8II38_9FUNG</name>
<dbReference type="EMBL" id="JANBUY010000106">
    <property type="protein sequence ID" value="KAJ2863914.1"/>
    <property type="molecule type" value="Genomic_DNA"/>
</dbReference>
<evidence type="ECO:0000256" key="1">
    <source>
        <dbReference type="SAM" id="MobiDB-lite"/>
    </source>
</evidence>
<keyword evidence="3" id="KW-1185">Reference proteome</keyword>
<proteinExistence type="predicted"/>
<reference evidence="2" key="1">
    <citation type="submission" date="2022-07" db="EMBL/GenBank/DDBJ databases">
        <title>Phylogenomic reconstructions and comparative analyses of Kickxellomycotina fungi.</title>
        <authorList>
            <person name="Reynolds N.K."/>
            <person name="Stajich J.E."/>
            <person name="Barry K."/>
            <person name="Grigoriev I.V."/>
            <person name="Crous P."/>
            <person name="Smith M.E."/>
        </authorList>
    </citation>
    <scope>NUCLEOTIDE SEQUENCE</scope>
    <source>
        <strain evidence="2">RSA 476</strain>
    </source>
</reference>
<feature type="compositionally biased region" description="Acidic residues" evidence="1">
    <location>
        <begin position="236"/>
        <end position="250"/>
    </location>
</feature>
<protein>
    <submittedName>
        <fullName evidence="2">Uncharacterized protein</fullName>
    </submittedName>
</protein>
<feature type="region of interest" description="Disordered" evidence="1">
    <location>
        <begin position="1"/>
        <end position="74"/>
    </location>
</feature>
<evidence type="ECO:0000313" key="3">
    <source>
        <dbReference type="Proteomes" id="UP001140074"/>
    </source>
</evidence>
<comment type="caution">
    <text evidence="2">The sequence shown here is derived from an EMBL/GenBank/DDBJ whole genome shotgun (WGS) entry which is preliminary data.</text>
</comment>
<evidence type="ECO:0000313" key="2">
    <source>
        <dbReference type="EMBL" id="KAJ2863914.1"/>
    </source>
</evidence>
<feature type="region of interest" description="Disordered" evidence="1">
    <location>
        <begin position="221"/>
        <end position="257"/>
    </location>
</feature>
<feature type="region of interest" description="Disordered" evidence="1">
    <location>
        <begin position="162"/>
        <end position="182"/>
    </location>
</feature>
<gene>
    <name evidence="2" type="ORF">GGH94_003272</name>
</gene>
<dbReference type="AlphaFoldDB" id="A0A9W8II38"/>
<organism evidence="2 3">
    <name type="scientific">Coemansia aciculifera</name>
    <dbReference type="NCBI Taxonomy" id="417176"/>
    <lineage>
        <taxon>Eukaryota</taxon>
        <taxon>Fungi</taxon>
        <taxon>Fungi incertae sedis</taxon>
        <taxon>Zoopagomycota</taxon>
        <taxon>Kickxellomycotina</taxon>
        <taxon>Kickxellomycetes</taxon>
        <taxon>Kickxellales</taxon>
        <taxon>Kickxellaceae</taxon>
        <taxon>Coemansia</taxon>
    </lineage>
</organism>
<accession>A0A9W8II38</accession>